<dbReference type="PANTHER" id="PTHR12526">
    <property type="entry name" value="GLYCOSYLTRANSFERASE"/>
    <property type="match status" value="1"/>
</dbReference>
<sequence>MRVLFGTGHSYLPQRSGGSESSTHDLCIEMQKQGIEPGVLASIEPEGWLGLKNRLQRRVFSQREFPADRTMGYPVYRGWHPETGIAEVAMRFKPDVAILQAGRPLQFASLLLDQGIPSIVYLRDILFDKLGGDVEKLPGLRYIANSRFTADTFEDHTGITAPVVPPLVRPEAYRTETARQAVVFVNPHPFKGAETAFMMAERRPDIPFDFVEGWPLKDELLAEYQSRARALGNIRWIPRQNDMRKVYANARIVLAPSQAAYEAWGRIVTEAHCSGIPVIASKSGGLPESVGPGGLLVDPEGAPENWLSALSEIWDDQDRYESYASSALEYGKRDAIQPETLIRKVIEICEDCRNAFQNTASS</sequence>
<evidence type="ECO:0000313" key="6">
    <source>
        <dbReference type="Proteomes" id="UP000315252"/>
    </source>
</evidence>
<dbReference type="SUPFAM" id="SSF53756">
    <property type="entry name" value="UDP-Glycosyltransferase/glycogen phosphorylase"/>
    <property type="match status" value="1"/>
</dbReference>
<accession>A0A545TGL7</accession>
<reference evidence="5 6" key="1">
    <citation type="submission" date="2019-06" db="EMBL/GenBank/DDBJ databases">
        <title>Whole genome sequence for Rhodospirillaceae sp. R148.</title>
        <authorList>
            <person name="Wang G."/>
        </authorList>
    </citation>
    <scope>NUCLEOTIDE SEQUENCE [LARGE SCALE GENOMIC DNA]</scope>
    <source>
        <strain evidence="5 6">R148</strain>
    </source>
</reference>
<gene>
    <name evidence="5" type="ORF">FKG95_21810</name>
</gene>
<dbReference type="GO" id="GO:0016757">
    <property type="term" value="F:glycosyltransferase activity"/>
    <property type="evidence" value="ECO:0007669"/>
    <property type="project" value="UniProtKB-KW"/>
</dbReference>
<dbReference type="PANTHER" id="PTHR12526:SF510">
    <property type="entry name" value="D-INOSITOL 3-PHOSPHATE GLYCOSYLTRANSFERASE"/>
    <property type="match status" value="1"/>
</dbReference>
<protein>
    <submittedName>
        <fullName evidence="5">Glycosyltransferase</fullName>
    </submittedName>
</protein>
<feature type="domain" description="Glycosyl transferase family 1" evidence="4">
    <location>
        <begin position="223"/>
        <end position="326"/>
    </location>
</feature>
<name>A0A545TGL7_9PROT</name>
<keyword evidence="6" id="KW-1185">Reference proteome</keyword>
<evidence type="ECO:0000313" key="5">
    <source>
        <dbReference type="EMBL" id="TQV76271.1"/>
    </source>
</evidence>
<keyword evidence="2 5" id="KW-0808">Transferase</keyword>
<evidence type="ECO:0000256" key="2">
    <source>
        <dbReference type="ARBA" id="ARBA00022679"/>
    </source>
</evidence>
<keyword evidence="1" id="KW-0328">Glycosyltransferase</keyword>
<dbReference type="Proteomes" id="UP000315252">
    <property type="component" value="Unassembled WGS sequence"/>
</dbReference>
<dbReference type="RefSeq" id="WP_142898534.1">
    <property type="nucleotide sequence ID" value="NZ_ML660059.1"/>
</dbReference>
<dbReference type="InterPro" id="IPR001296">
    <property type="entry name" value="Glyco_trans_1"/>
</dbReference>
<evidence type="ECO:0000256" key="1">
    <source>
        <dbReference type="ARBA" id="ARBA00022676"/>
    </source>
</evidence>
<evidence type="ECO:0000259" key="4">
    <source>
        <dbReference type="Pfam" id="PF00534"/>
    </source>
</evidence>
<dbReference type="EMBL" id="VHSH01000008">
    <property type="protein sequence ID" value="TQV76271.1"/>
    <property type="molecule type" value="Genomic_DNA"/>
</dbReference>
<organism evidence="5 6">
    <name type="scientific">Denitrobaculum tricleocarpae</name>
    <dbReference type="NCBI Taxonomy" id="2591009"/>
    <lineage>
        <taxon>Bacteria</taxon>
        <taxon>Pseudomonadati</taxon>
        <taxon>Pseudomonadota</taxon>
        <taxon>Alphaproteobacteria</taxon>
        <taxon>Rhodospirillales</taxon>
        <taxon>Rhodospirillaceae</taxon>
        <taxon>Denitrobaculum</taxon>
    </lineage>
</organism>
<evidence type="ECO:0000256" key="3">
    <source>
        <dbReference type="SAM" id="MobiDB-lite"/>
    </source>
</evidence>
<dbReference type="OrthoDB" id="9807414at2"/>
<dbReference type="Pfam" id="PF00534">
    <property type="entry name" value="Glycos_transf_1"/>
    <property type="match status" value="1"/>
</dbReference>
<proteinExistence type="predicted"/>
<dbReference type="AlphaFoldDB" id="A0A545TGL7"/>
<dbReference type="Gene3D" id="3.40.50.2000">
    <property type="entry name" value="Glycogen Phosphorylase B"/>
    <property type="match status" value="2"/>
</dbReference>
<comment type="caution">
    <text evidence="5">The sequence shown here is derived from an EMBL/GenBank/DDBJ whole genome shotgun (WGS) entry which is preliminary data.</text>
</comment>
<feature type="region of interest" description="Disordered" evidence="3">
    <location>
        <begin position="1"/>
        <end position="23"/>
    </location>
</feature>